<dbReference type="InterPro" id="IPR041577">
    <property type="entry name" value="RT_RNaseH_2"/>
</dbReference>
<dbReference type="Pfam" id="PF00078">
    <property type="entry name" value="RVT_1"/>
    <property type="match status" value="1"/>
</dbReference>
<comment type="caution">
    <text evidence="8">The sequence shown here is derived from an EMBL/GenBank/DDBJ whole genome shotgun (WGS) entry which is preliminary data.</text>
</comment>
<evidence type="ECO:0000256" key="3">
    <source>
        <dbReference type="ARBA" id="ARBA00022722"/>
    </source>
</evidence>
<dbReference type="Gene3D" id="3.30.70.270">
    <property type="match status" value="1"/>
</dbReference>
<dbReference type="Gene3D" id="3.10.10.10">
    <property type="entry name" value="HIV Type 1 Reverse Transcriptase, subunit A, domain 1"/>
    <property type="match status" value="1"/>
</dbReference>
<dbReference type="PANTHER" id="PTHR37984">
    <property type="entry name" value="PROTEIN CBG26694"/>
    <property type="match status" value="1"/>
</dbReference>
<dbReference type="Gene3D" id="2.40.70.10">
    <property type="entry name" value="Acid Proteases"/>
    <property type="match status" value="1"/>
</dbReference>
<reference evidence="8" key="1">
    <citation type="submission" date="2023-03" db="EMBL/GenBank/DDBJ databases">
        <title>Chromosome-scale reference genome and RAD-based genetic map of yellow starthistle (Centaurea solstitialis) reveal putative structural variation and QTLs associated with invader traits.</title>
        <authorList>
            <person name="Reatini B."/>
            <person name="Cang F.A."/>
            <person name="Jiang Q."/>
            <person name="Mckibben M.T.W."/>
            <person name="Barker M.S."/>
            <person name="Rieseberg L.H."/>
            <person name="Dlugosch K.M."/>
        </authorList>
    </citation>
    <scope>NUCLEOTIDE SEQUENCE</scope>
    <source>
        <strain evidence="8">CAN-66</strain>
        <tissue evidence="8">Leaf</tissue>
    </source>
</reference>
<dbReference type="InterPro" id="IPR000477">
    <property type="entry name" value="RT_dom"/>
</dbReference>
<dbReference type="Gene3D" id="1.10.340.70">
    <property type="match status" value="1"/>
</dbReference>
<feature type="region of interest" description="Disordered" evidence="6">
    <location>
        <begin position="507"/>
        <end position="548"/>
    </location>
</feature>
<dbReference type="SUPFAM" id="SSF56672">
    <property type="entry name" value="DNA/RNA polymerases"/>
    <property type="match status" value="2"/>
</dbReference>
<dbReference type="InterPro" id="IPR043128">
    <property type="entry name" value="Rev_trsase/Diguanyl_cyclase"/>
</dbReference>
<dbReference type="EMBL" id="JARYMX010000004">
    <property type="protein sequence ID" value="KAJ9553073.1"/>
    <property type="molecule type" value="Genomic_DNA"/>
</dbReference>
<dbReference type="Proteomes" id="UP001172457">
    <property type="component" value="Chromosome 4"/>
</dbReference>
<keyword evidence="9" id="KW-1185">Reference proteome</keyword>
<evidence type="ECO:0000313" key="9">
    <source>
        <dbReference type="Proteomes" id="UP001172457"/>
    </source>
</evidence>
<feature type="compositionally biased region" description="Basic and acidic residues" evidence="6">
    <location>
        <begin position="517"/>
        <end position="544"/>
    </location>
</feature>
<dbReference type="Pfam" id="PF03732">
    <property type="entry name" value="Retrotrans_gag"/>
    <property type="match status" value="1"/>
</dbReference>
<dbReference type="InterPro" id="IPR041588">
    <property type="entry name" value="Integrase_H2C2"/>
</dbReference>
<dbReference type="InterPro" id="IPR005162">
    <property type="entry name" value="Retrotrans_gag_dom"/>
</dbReference>
<dbReference type="SUPFAM" id="SSF53098">
    <property type="entry name" value="Ribonuclease H-like"/>
    <property type="match status" value="2"/>
</dbReference>
<dbReference type="CDD" id="cd00303">
    <property type="entry name" value="retropepsin_like"/>
    <property type="match status" value="1"/>
</dbReference>
<keyword evidence="5" id="KW-0511">Multifunctional enzyme</keyword>
<organism evidence="8 9">
    <name type="scientific">Centaurea solstitialis</name>
    <name type="common">yellow star-thistle</name>
    <dbReference type="NCBI Taxonomy" id="347529"/>
    <lineage>
        <taxon>Eukaryota</taxon>
        <taxon>Viridiplantae</taxon>
        <taxon>Streptophyta</taxon>
        <taxon>Embryophyta</taxon>
        <taxon>Tracheophyta</taxon>
        <taxon>Spermatophyta</taxon>
        <taxon>Magnoliopsida</taxon>
        <taxon>eudicotyledons</taxon>
        <taxon>Gunneridae</taxon>
        <taxon>Pentapetalae</taxon>
        <taxon>asterids</taxon>
        <taxon>campanulids</taxon>
        <taxon>Asterales</taxon>
        <taxon>Asteraceae</taxon>
        <taxon>Carduoideae</taxon>
        <taxon>Cardueae</taxon>
        <taxon>Centaureinae</taxon>
        <taxon>Centaurea</taxon>
    </lineage>
</organism>
<evidence type="ECO:0000256" key="1">
    <source>
        <dbReference type="ARBA" id="ARBA00022679"/>
    </source>
</evidence>
<dbReference type="FunFam" id="3.30.420.10:FF:000032">
    <property type="entry name" value="Retrovirus-related Pol polyprotein from transposon 297-like Protein"/>
    <property type="match status" value="1"/>
</dbReference>
<keyword evidence="1" id="KW-0808">Transferase</keyword>
<dbReference type="CDD" id="cd09274">
    <property type="entry name" value="RNase_HI_RT_Ty3"/>
    <property type="match status" value="1"/>
</dbReference>
<dbReference type="Pfam" id="PF17921">
    <property type="entry name" value="Integrase_H2C2"/>
    <property type="match status" value="1"/>
</dbReference>
<dbReference type="InterPro" id="IPR021109">
    <property type="entry name" value="Peptidase_aspartic_dom_sf"/>
</dbReference>
<evidence type="ECO:0000256" key="6">
    <source>
        <dbReference type="SAM" id="MobiDB-lite"/>
    </source>
</evidence>
<sequence>MAFDTLRQKLCEAPVLTLPEGVEDMTVYCNASRLGLGCVLMQRGRVIAYDSRQLKPHEANYPTHDLELAAVVFALKIWRHYLYGRRWLDVVKDYDCEILYHPGKADVVADALSRKTEHAPLRISHLKMAVTTSFVDLVLRAQEEASREENQNGEPIRGQMAALVRDSRGLLTRFGRVWVPRAGTARQTLLEEAHKSKFSIHSGATKMYRDLRTGYWWPGMKRDVARYVESCLTCLKVKAEHQKPHGKMQPLEIPEWKWENLTMDLITKLSKTPRKFDAIWVIVYRLTKSAIFLPIRESSTAEQLAKIYVDEVVSRHGVPVSIISDRDVRFTSRFWERFHSELGTKLHFSTAYHPLTNGQSERTIQTLEDMLRACVLDFGGSWDTYLPLAEFSYNNSYHSSIGMPPFEMLYGRRCRTPICWGEVGQRVLGSTEVVQRTTEDIQRIRERLRTAQSRQKSYADRRRSDLEFHVGDRVLLKVSPWKGVIRSDPQHVSRLAVAQVSRRRDGAHSFRQYSSGREPELRREASSGVRLEGEKVAEQRDQNREGAVAASEGFRVDLGAGGRDAGALPGALLELISKTKSWLLEVARTASVLPCECETIVRCGKAEKRRLSAMKTNVKMVSQLRFDGSPTTDPYLHLEEFEDMCDLFNTTTSVNLVRLRLFPFTLIEKAKEWFRGLAPNSLRTWGDLKSTFLLRFFPLSKINALEKEIMNFKQGEENLTKAWVRYKALLLKLPNHGFGQKKVLDTSSGEIFAYRNVKEAYQLLEDMVLHHLDWTPEAEEEEMPSIPPLPLPEFKESPKQILTRQLEIHSNQIDDLQKEVDYIMEFIKESRPILDLEINETEEACVTTRAGMPNYVKFIKELVTSKTKFGGDGVAMLNEECSAIDANTPKKEDQGVLLGLCELRNTRMIIQLADRSIKCPIGIAEDVLVQVDKFVFLADFVVLDMKGDTKVPLILGRPFVHTADAVIHVAKKQLSLGIDKERVTFSIDKAISHAISLDDVYYMEDFDPLIEAEINSYLSNAGNEQDFFMMSAAQPEEDIRVLEELLATDKEHSNKVEYEEIKQEETGKIKTSLEEPPKVELKDLPDHLEYQFLEDGISGYFQILIDPEDQEKTTFTCPFGTFAYRRMPFGLCNAPATFQRCMTAIFQVIYTDHSALKYLFAKPDAKPCLIGWILLLQEFDIKIRDKKGAENLAADHLSRLENPIIGTGNITKKDEILQQSIQVSEVFDVWGINFMGPFPNSQGNKYILVVVDYVYKWAEAKALPTNDAKVVVNFVKSLVCGFRCPKAIISDRAYKTPIGSTPYLMVYGKACHLPFEIEHKAFWALKRVNLDTTAGGKNRMLELHELEELRLMAYENSRIYKEQRKRRHGAHLKEIKRSFTPDMFPEEKCPDLPPSIKVEDDRHIFLTIDSSHWIPEVDKAKCVLKMDLLKKKSIEIGSIIDRTLIEEVGFADQLSTLLRRELKDVNGDNCFVSNAWEKALETREPVYYELVVDSCPPFTSTSIYIDREIPLKANAFDFE</sequence>
<dbReference type="PANTHER" id="PTHR37984:SF5">
    <property type="entry name" value="PROTEIN NYNRIN-LIKE"/>
    <property type="match status" value="1"/>
</dbReference>
<keyword evidence="4" id="KW-0255">Endonuclease</keyword>
<keyword evidence="4" id="KW-0378">Hydrolase</keyword>
<dbReference type="InterPro" id="IPR036397">
    <property type="entry name" value="RNaseH_sf"/>
</dbReference>
<dbReference type="CDD" id="cd01647">
    <property type="entry name" value="RT_LTR"/>
    <property type="match status" value="1"/>
</dbReference>
<evidence type="ECO:0000256" key="2">
    <source>
        <dbReference type="ARBA" id="ARBA00022695"/>
    </source>
</evidence>
<keyword evidence="3" id="KW-0540">Nuclease</keyword>
<evidence type="ECO:0000256" key="5">
    <source>
        <dbReference type="ARBA" id="ARBA00023268"/>
    </source>
</evidence>
<evidence type="ECO:0000259" key="7">
    <source>
        <dbReference type="PROSITE" id="PS50994"/>
    </source>
</evidence>
<evidence type="ECO:0000256" key="4">
    <source>
        <dbReference type="ARBA" id="ARBA00022759"/>
    </source>
</evidence>
<dbReference type="InterPro" id="IPR050951">
    <property type="entry name" value="Retrovirus_Pol_polyprotein"/>
</dbReference>
<dbReference type="InterPro" id="IPR043502">
    <property type="entry name" value="DNA/RNA_pol_sf"/>
</dbReference>
<gene>
    <name evidence="8" type="ORF">OSB04_017118</name>
</gene>
<keyword evidence="2" id="KW-0548">Nucleotidyltransferase</keyword>
<accession>A0AA38TMB8</accession>
<dbReference type="InterPro" id="IPR001584">
    <property type="entry name" value="Integrase_cat-core"/>
</dbReference>
<protein>
    <recommendedName>
        <fullName evidence="7">Integrase catalytic domain-containing protein</fullName>
    </recommendedName>
</protein>
<dbReference type="InterPro" id="IPR012337">
    <property type="entry name" value="RNaseH-like_sf"/>
</dbReference>
<dbReference type="Gene3D" id="3.30.420.10">
    <property type="entry name" value="Ribonuclease H-like superfamily/Ribonuclease H"/>
    <property type="match status" value="2"/>
</dbReference>
<feature type="domain" description="Integrase catalytic" evidence="7">
    <location>
        <begin position="250"/>
        <end position="413"/>
    </location>
</feature>
<dbReference type="Pfam" id="PF17919">
    <property type="entry name" value="RT_RNaseH_2"/>
    <property type="match status" value="1"/>
</dbReference>
<dbReference type="PROSITE" id="PS50994">
    <property type="entry name" value="INTEGRASE"/>
    <property type="match status" value="1"/>
</dbReference>
<dbReference type="GO" id="GO:0015074">
    <property type="term" value="P:DNA integration"/>
    <property type="evidence" value="ECO:0007669"/>
    <property type="project" value="InterPro"/>
</dbReference>
<dbReference type="GO" id="GO:0003676">
    <property type="term" value="F:nucleic acid binding"/>
    <property type="evidence" value="ECO:0007669"/>
    <property type="project" value="InterPro"/>
</dbReference>
<name>A0AA38TMB8_9ASTR</name>
<proteinExistence type="predicted"/>
<evidence type="ECO:0000313" key="8">
    <source>
        <dbReference type="EMBL" id="KAJ9553073.1"/>
    </source>
</evidence>